<dbReference type="Proteomes" id="UP000789920">
    <property type="component" value="Unassembled WGS sequence"/>
</dbReference>
<evidence type="ECO:0000313" key="2">
    <source>
        <dbReference type="Proteomes" id="UP000789920"/>
    </source>
</evidence>
<dbReference type="EMBL" id="CAJVQC010063682">
    <property type="protein sequence ID" value="CAG8803857.1"/>
    <property type="molecule type" value="Genomic_DNA"/>
</dbReference>
<keyword evidence="2" id="KW-1185">Reference proteome</keyword>
<accession>A0ACA9RQJ6</accession>
<gene>
    <name evidence="1" type="ORF">RPERSI_LOCUS21603</name>
</gene>
<name>A0ACA9RQJ6_9GLOM</name>
<reference evidence="1" key="1">
    <citation type="submission" date="2021-06" db="EMBL/GenBank/DDBJ databases">
        <authorList>
            <person name="Kallberg Y."/>
            <person name="Tangrot J."/>
            <person name="Rosling A."/>
        </authorList>
    </citation>
    <scope>NUCLEOTIDE SEQUENCE</scope>
    <source>
        <strain evidence="1">MA461A</strain>
    </source>
</reference>
<sequence>AKRICVRGFPLTVSVNMHLYTFLPVRDAFAPAYDFILTHET</sequence>
<comment type="caution">
    <text evidence="1">The sequence shown here is derived from an EMBL/GenBank/DDBJ whole genome shotgun (WGS) entry which is preliminary data.</text>
</comment>
<protein>
    <submittedName>
        <fullName evidence="1">25417_t:CDS:1</fullName>
    </submittedName>
</protein>
<feature type="non-terminal residue" evidence="1">
    <location>
        <position position="1"/>
    </location>
</feature>
<organism evidence="1 2">
    <name type="scientific">Racocetra persica</name>
    <dbReference type="NCBI Taxonomy" id="160502"/>
    <lineage>
        <taxon>Eukaryota</taxon>
        <taxon>Fungi</taxon>
        <taxon>Fungi incertae sedis</taxon>
        <taxon>Mucoromycota</taxon>
        <taxon>Glomeromycotina</taxon>
        <taxon>Glomeromycetes</taxon>
        <taxon>Diversisporales</taxon>
        <taxon>Gigasporaceae</taxon>
        <taxon>Racocetra</taxon>
    </lineage>
</organism>
<feature type="non-terminal residue" evidence="1">
    <location>
        <position position="41"/>
    </location>
</feature>
<evidence type="ECO:0000313" key="1">
    <source>
        <dbReference type="EMBL" id="CAG8803857.1"/>
    </source>
</evidence>
<proteinExistence type="predicted"/>